<dbReference type="Proteomes" id="UP001378592">
    <property type="component" value="Unassembled WGS sequence"/>
</dbReference>
<dbReference type="EMBL" id="JAZDUA010000319">
    <property type="protein sequence ID" value="KAK7794763.1"/>
    <property type="molecule type" value="Genomic_DNA"/>
</dbReference>
<dbReference type="Pfam" id="PF15018">
    <property type="entry name" value="InaF-motif"/>
    <property type="match status" value="1"/>
</dbReference>
<feature type="compositionally biased region" description="Basic and acidic residues" evidence="1">
    <location>
        <begin position="27"/>
        <end position="38"/>
    </location>
</feature>
<keyword evidence="4" id="KW-1185">Reference proteome</keyword>
<gene>
    <name evidence="3" type="ORF">R5R35_009350</name>
</gene>
<sequence>MSQDGAADASKGRDASPGSGDDAAELGEVKDKPREKSKVKGKVIRVLTVLAYVLSVSLAAIMLSLYYVFLWDPKMPSGGSAAMGRLHVDDEGLAEALQADGDQHLDFNASDTTTPNTRQSGERCA</sequence>
<keyword evidence="2" id="KW-0812">Transmembrane</keyword>
<feature type="region of interest" description="Disordered" evidence="1">
    <location>
        <begin position="1"/>
        <end position="39"/>
    </location>
</feature>
<evidence type="ECO:0000313" key="4">
    <source>
        <dbReference type="Proteomes" id="UP001378592"/>
    </source>
</evidence>
<evidence type="ECO:0008006" key="5">
    <source>
        <dbReference type="Google" id="ProtNLM"/>
    </source>
</evidence>
<evidence type="ECO:0000256" key="1">
    <source>
        <dbReference type="SAM" id="MobiDB-lite"/>
    </source>
</evidence>
<dbReference type="PANTHER" id="PTHR34929:SF1">
    <property type="entry name" value="INAF MOTIF CONTAINING 2"/>
    <property type="match status" value="1"/>
</dbReference>
<protein>
    <recommendedName>
        <fullName evidence="5">Transmembrane protein INAFM2</fullName>
    </recommendedName>
</protein>
<proteinExistence type="predicted"/>
<comment type="caution">
    <text evidence="3">The sequence shown here is derived from an EMBL/GenBank/DDBJ whole genome shotgun (WGS) entry which is preliminary data.</text>
</comment>
<dbReference type="AlphaFoldDB" id="A0AAN9VCZ1"/>
<evidence type="ECO:0000256" key="2">
    <source>
        <dbReference type="SAM" id="Phobius"/>
    </source>
</evidence>
<name>A0AAN9VCZ1_9ORTH</name>
<accession>A0AAN9VCZ1</accession>
<keyword evidence="2" id="KW-1133">Transmembrane helix</keyword>
<feature type="compositionally biased region" description="Polar residues" evidence="1">
    <location>
        <begin position="109"/>
        <end position="119"/>
    </location>
</feature>
<feature type="region of interest" description="Disordered" evidence="1">
    <location>
        <begin position="97"/>
        <end position="125"/>
    </location>
</feature>
<feature type="transmembrane region" description="Helical" evidence="2">
    <location>
        <begin position="43"/>
        <end position="69"/>
    </location>
</feature>
<dbReference type="PANTHER" id="PTHR34929">
    <property type="entry name" value="ZGC:153157"/>
    <property type="match status" value="1"/>
</dbReference>
<dbReference type="InterPro" id="IPR029162">
    <property type="entry name" value="InaF-motif"/>
</dbReference>
<evidence type="ECO:0000313" key="3">
    <source>
        <dbReference type="EMBL" id="KAK7794763.1"/>
    </source>
</evidence>
<keyword evidence="2" id="KW-0472">Membrane</keyword>
<reference evidence="3 4" key="1">
    <citation type="submission" date="2024-03" db="EMBL/GenBank/DDBJ databases">
        <title>The genome assembly and annotation of the cricket Gryllus longicercus Weissman &amp; Gray.</title>
        <authorList>
            <person name="Szrajer S."/>
            <person name="Gray D."/>
            <person name="Ylla G."/>
        </authorList>
    </citation>
    <scope>NUCLEOTIDE SEQUENCE [LARGE SCALE GENOMIC DNA]</scope>
    <source>
        <strain evidence="3">DAG 2021-001</strain>
        <tissue evidence="3">Whole body minus gut</tissue>
    </source>
</reference>
<organism evidence="3 4">
    <name type="scientific">Gryllus longicercus</name>
    <dbReference type="NCBI Taxonomy" id="2509291"/>
    <lineage>
        <taxon>Eukaryota</taxon>
        <taxon>Metazoa</taxon>
        <taxon>Ecdysozoa</taxon>
        <taxon>Arthropoda</taxon>
        <taxon>Hexapoda</taxon>
        <taxon>Insecta</taxon>
        <taxon>Pterygota</taxon>
        <taxon>Neoptera</taxon>
        <taxon>Polyneoptera</taxon>
        <taxon>Orthoptera</taxon>
        <taxon>Ensifera</taxon>
        <taxon>Gryllidea</taxon>
        <taxon>Grylloidea</taxon>
        <taxon>Gryllidae</taxon>
        <taxon>Gryllinae</taxon>
        <taxon>Gryllus</taxon>
    </lineage>
</organism>